<name>A0A5N5Q970_9AGAM</name>
<sequence>MSRNPDGRFSSIVPPIAAAALAPTDLSIPQFILDSTHPLRPIRETKSPWFIEDEIGREIGYEEVRSRTWGLANALKARWPSIGEFSSV</sequence>
<reference evidence="1 2" key="1">
    <citation type="journal article" date="2019" name="Fungal Biol. Biotechnol.">
        <title>Draft genome sequence of fastidious pathogen Ceratobasidium theobromae, which causes vascular-streak dieback in Theobroma cacao.</title>
        <authorList>
            <person name="Ali S.S."/>
            <person name="Asman A."/>
            <person name="Shao J."/>
            <person name="Firmansyah A.P."/>
            <person name="Susilo A.W."/>
            <person name="Rosmana A."/>
            <person name="McMahon P."/>
            <person name="Junaid M."/>
            <person name="Guest D."/>
            <person name="Kheng T.Y."/>
            <person name="Meinhardt L.W."/>
            <person name="Bailey B.A."/>
        </authorList>
    </citation>
    <scope>NUCLEOTIDE SEQUENCE [LARGE SCALE GENOMIC DNA]</scope>
    <source>
        <strain evidence="1 2">CT2</strain>
    </source>
</reference>
<dbReference type="AlphaFoldDB" id="A0A5N5Q970"/>
<evidence type="ECO:0000313" key="2">
    <source>
        <dbReference type="Proteomes" id="UP000383932"/>
    </source>
</evidence>
<keyword evidence="2" id="KW-1185">Reference proteome</keyword>
<dbReference type="EMBL" id="SSOP01000660">
    <property type="protein sequence ID" value="KAB5587947.1"/>
    <property type="molecule type" value="Genomic_DNA"/>
</dbReference>
<gene>
    <name evidence="1" type="ORF">CTheo_8612</name>
</gene>
<protein>
    <submittedName>
        <fullName evidence="1">Acetyl-CoA synthetase</fullName>
    </submittedName>
</protein>
<accession>A0A5N5Q970</accession>
<dbReference type="Proteomes" id="UP000383932">
    <property type="component" value="Unassembled WGS sequence"/>
</dbReference>
<comment type="caution">
    <text evidence="1">The sequence shown here is derived from an EMBL/GenBank/DDBJ whole genome shotgun (WGS) entry which is preliminary data.</text>
</comment>
<proteinExistence type="predicted"/>
<organism evidence="1 2">
    <name type="scientific">Ceratobasidium theobromae</name>
    <dbReference type="NCBI Taxonomy" id="1582974"/>
    <lineage>
        <taxon>Eukaryota</taxon>
        <taxon>Fungi</taxon>
        <taxon>Dikarya</taxon>
        <taxon>Basidiomycota</taxon>
        <taxon>Agaricomycotina</taxon>
        <taxon>Agaricomycetes</taxon>
        <taxon>Cantharellales</taxon>
        <taxon>Ceratobasidiaceae</taxon>
        <taxon>Ceratobasidium</taxon>
    </lineage>
</organism>
<dbReference type="OrthoDB" id="6509636at2759"/>
<evidence type="ECO:0000313" key="1">
    <source>
        <dbReference type="EMBL" id="KAB5587947.1"/>
    </source>
</evidence>